<dbReference type="PATRIC" id="fig|69014.16.peg.1044"/>
<dbReference type="Proteomes" id="UP000000536">
    <property type="component" value="Chromosome"/>
</dbReference>
<evidence type="ECO:0000313" key="2">
    <source>
        <dbReference type="EMBL" id="BAD85257.1"/>
    </source>
</evidence>
<sequence>MSESLSKVMVEIMKIEKKLEEIEKKLEELIEDNERYGIMKLSEESLWEFLESEPDIYSENDVKVKLR</sequence>
<evidence type="ECO:0000256" key="1">
    <source>
        <dbReference type="SAM" id="Coils"/>
    </source>
</evidence>
<proteinExistence type="predicted"/>
<accession>Q5JE13</accession>
<evidence type="ECO:0000313" key="3">
    <source>
        <dbReference type="Proteomes" id="UP000000536"/>
    </source>
</evidence>
<feature type="coiled-coil region" evidence="1">
    <location>
        <begin position="5"/>
        <end position="39"/>
    </location>
</feature>
<organism evidence="2 3">
    <name type="scientific">Thermococcus kodakarensis (strain ATCC BAA-918 / JCM 12380 / KOD1)</name>
    <name type="common">Pyrococcus kodakaraensis (strain KOD1)</name>
    <dbReference type="NCBI Taxonomy" id="69014"/>
    <lineage>
        <taxon>Archaea</taxon>
        <taxon>Methanobacteriati</taxon>
        <taxon>Methanobacteriota</taxon>
        <taxon>Thermococci</taxon>
        <taxon>Thermococcales</taxon>
        <taxon>Thermococcaceae</taxon>
        <taxon>Thermococcus</taxon>
    </lineage>
</organism>
<dbReference type="GeneID" id="78447581"/>
<dbReference type="RefSeq" id="WP_011250019.1">
    <property type="nucleotide sequence ID" value="NC_006624.1"/>
</dbReference>
<keyword evidence="3" id="KW-1185">Reference proteome</keyword>
<dbReference type="HOGENOM" id="CLU_196450_0_0_2"/>
<dbReference type="STRING" id="69014.TK1068"/>
<dbReference type="KEGG" id="tko:TK1068"/>
<dbReference type="eggNOG" id="arCOG11280">
    <property type="taxonomic scope" value="Archaea"/>
</dbReference>
<keyword evidence="1" id="KW-0175">Coiled coil</keyword>
<dbReference type="InParanoid" id="Q5JE13"/>
<dbReference type="AlphaFoldDB" id="Q5JE13"/>
<gene>
    <name evidence="2" type="ordered locus">TK1068</name>
</gene>
<dbReference type="EnsemblBacteria" id="BAD85257">
    <property type="protein sequence ID" value="BAD85257"/>
    <property type="gene ID" value="TK1068"/>
</dbReference>
<dbReference type="EMBL" id="AP006878">
    <property type="protein sequence ID" value="BAD85257.1"/>
    <property type="molecule type" value="Genomic_DNA"/>
</dbReference>
<protein>
    <submittedName>
        <fullName evidence="2">Uncharacterized protein</fullName>
    </submittedName>
</protein>
<name>Q5JE13_THEKO</name>
<reference evidence="2 3" key="1">
    <citation type="journal article" date="2005" name="Genome Res.">
        <title>Complete genome sequence of the hyperthermophilic archaeon Thermococcus kodakaraensis KOD1 and comparison with Pyrococcus genomes.</title>
        <authorList>
            <person name="Fukui T."/>
            <person name="Atomi H."/>
            <person name="Kanai T."/>
            <person name="Matsumi R."/>
            <person name="Fujiwara S."/>
            <person name="Imanaka T."/>
        </authorList>
    </citation>
    <scope>NUCLEOTIDE SEQUENCE [LARGE SCALE GENOMIC DNA]</scope>
    <source>
        <strain evidence="3">ATCC BAA-918 / JCM 12380 / KOD1</strain>
    </source>
</reference>